<dbReference type="RefSeq" id="WP_218605587.1">
    <property type="nucleotide sequence ID" value="NZ_JADQDJ010000381.1"/>
</dbReference>
<protein>
    <submittedName>
        <fullName evidence="2">Uncharacterized protein</fullName>
    </submittedName>
</protein>
<dbReference type="EMBL" id="JADQDK010000001">
    <property type="protein sequence ID" value="MBW0136397.1"/>
    <property type="molecule type" value="Genomic_DNA"/>
</dbReference>
<keyword evidence="1" id="KW-0812">Transmembrane</keyword>
<name>A0ABS6UW45_9PSEU</name>
<feature type="transmembrane region" description="Helical" evidence="1">
    <location>
        <begin position="60"/>
        <end position="80"/>
    </location>
</feature>
<gene>
    <name evidence="2" type="ORF">I4I81_19305</name>
</gene>
<feature type="transmembrane region" description="Helical" evidence="1">
    <location>
        <begin position="312"/>
        <end position="332"/>
    </location>
</feature>
<keyword evidence="3" id="KW-1185">Reference proteome</keyword>
<keyword evidence="1" id="KW-1133">Transmembrane helix</keyword>
<evidence type="ECO:0000313" key="2">
    <source>
        <dbReference type="EMBL" id="MBW0136397.1"/>
    </source>
</evidence>
<dbReference type="Proteomes" id="UP000694287">
    <property type="component" value="Unassembled WGS sequence"/>
</dbReference>
<feature type="transmembrane region" description="Helical" evidence="1">
    <location>
        <begin position="32"/>
        <end position="48"/>
    </location>
</feature>
<proteinExistence type="predicted"/>
<evidence type="ECO:0000256" key="1">
    <source>
        <dbReference type="SAM" id="Phobius"/>
    </source>
</evidence>
<keyword evidence="1" id="KW-0472">Membrane</keyword>
<comment type="caution">
    <text evidence="2">The sequence shown here is derived from an EMBL/GenBank/DDBJ whole genome shotgun (WGS) entry which is preliminary data.</text>
</comment>
<feature type="transmembrane region" description="Helical" evidence="1">
    <location>
        <begin position="92"/>
        <end position="111"/>
    </location>
</feature>
<evidence type="ECO:0000313" key="3">
    <source>
        <dbReference type="Proteomes" id="UP000694287"/>
    </source>
</evidence>
<organism evidence="2 3">
    <name type="scientific">Pseudonocardia abyssalis</name>
    <dbReference type="NCBI Taxonomy" id="2792008"/>
    <lineage>
        <taxon>Bacteria</taxon>
        <taxon>Bacillati</taxon>
        <taxon>Actinomycetota</taxon>
        <taxon>Actinomycetes</taxon>
        <taxon>Pseudonocardiales</taxon>
        <taxon>Pseudonocardiaceae</taxon>
        <taxon>Pseudonocardia</taxon>
    </lineage>
</organism>
<feature type="transmembrane region" description="Helical" evidence="1">
    <location>
        <begin position="149"/>
        <end position="170"/>
    </location>
</feature>
<reference evidence="2 3" key="1">
    <citation type="submission" date="2020-11" db="EMBL/GenBank/DDBJ databases">
        <title>Pseudonocardia abyssalis sp. nov. and Pseudonocardia oceani sp. nov., description and phylogenomic analysis of two novel actinomycetes isolated from the deep Southern Ocean.</title>
        <authorList>
            <person name="Parra J."/>
        </authorList>
    </citation>
    <scope>NUCLEOTIDE SEQUENCE [LARGE SCALE GENOMIC DNA]</scope>
    <source>
        <strain evidence="2 3">KRD-168</strain>
    </source>
</reference>
<sequence>MADVRPGTGAAAAATVAVVVLSAAPPWQFRNWQWVALALAVPVVLVGLRSVRSVRDTTGLLTGAGALGALGWSVAVLLMGGAGVPGMTQPPGAPVLALDAAAALAALLLVRDRPGGAPGEVRGVRLLGLALPALSVAALGFRLGAGDAAGGAAAAVAVLVAGCPCALLLLPRLADGPPRIVVAAAHGPGVLRTAGALHVAQGGTAPVGHAVATAAQARHATLPGVSDPDGDPATGLRGVVSELDGPDRVVAHAALAGPPGWLAAHGVSPTEAAARAAARGVEVWCVAWDGVARGWLEMATAPRAGTRRRRTAQVAALVAAALGAATATTGALGPATAGAVPACVALLVLALRALPLPDGSGPPDRGYQRVVCGFAPDRGTHAIGRPPPMTHSPGR</sequence>
<feature type="transmembrane region" description="Helical" evidence="1">
    <location>
        <begin position="123"/>
        <end position="143"/>
    </location>
</feature>
<accession>A0ABS6UW45</accession>